<dbReference type="AlphaFoldDB" id="A0A3G9JJ44"/>
<evidence type="ECO:0000313" key="1">
    <source>
        <dbReference type="EMBL" id="BBH24098.1"/>
    </source>
</evidence>
<keyword evidence="2" id="KW-1185">Reference proteome</keyword>
<dbReference type="EMBL" id="AP019308">
    <property type="protein sequence ID" value="BBH24098.1"/>
    <property type="molecule type" value="Genomic_DNA"/>
</dbReference>
<proteinExistence type="predicted"/>
<protein>
    <submittedName>
        <fullName evidence="1">Uncharacterized protein</fullName>
    </submittedName>
</protein>
<dbReference type="KEGG" id="pbk:Back11_54430"/>
<dbReference type="Proteomes" id="UP000275368">
    <property type="component" value="Chromosome"/>
</dbReference>
<name>A0A3G9JJ44_9BACL</name>
<organism evidence="1 2">
    <name type="scientific">Paenibacillus baekrokdamisoli</name>
    <dbReference type="NCBI Taxonomy" id="1712516"/>
    <lineage>
        <taxon>Bacteria</taxon>
        <taxon>Bacillati</taxon>
        <taxon>Bacillota</taxon>
        <taxon>Bacilli</taxon>
        <taxon>Bacillales</taxon>
        <taxon>Paenibacillaceae</taxon>
        <taxon>Paenibacillus</taxon>
    </lineage>
</organism>
<gene>
    <name evidence="1" type="ORF">Back11_54430</name>
</gene>
<evidence type="ECO:0000313" key="2">
    <source>
        <dbReference type="Proteomes" id="UP000275368"/>
    </source>
</evidence>
<accession>A0A3G9JJ44</accession>
<reference evidence="1 2" key="1">
    <citation type="submission" date="2018-11" db="EMBL/GenBank/DDBJ databases">
        <title>Complete genome sequence of Paenibacillus baekrokdamisoli strain KCTC 33723.</title>
        <authorList>
            <person name="Kang S.W."/>
            <person name="Lee K.C."/>
            <person name="Kim K.K."/>
            <person name="Kim J.S."/>
            <person name="Kim D.S."/>
            <person name="Ko S.H."/>
            <person name="Yang S.H."/>
            <person name="Lee J.S."/>
        </authorList>
    </citation>
    <scope>NUCLEOTIDE SEQUENCE [LARGE SCALE GENOMIC DNA]</scope>
    <source>
        <strain evidence="1 2">KCTC 33723</strain>
    </source>
</reference>
<sequence>MNHSLLPHHAYANQVYWEVPAVTDDRQTMPHPILTEARQLAPNQILMTYDQPTDLASATNISNYWIRSNMIDRTDISSVGMGDALTRANTIRPEMGMITAIDNSKMRFLITFRATAIMGVLYIVLPCFVNLEGKTGYTGENWGPLSRNMFIGI</sequence>
<dbReference type="RefSeq" id="WP_375782085.1">
    <property type="nucleotide sequence ID" value="NZ_AP019308.1"/>
</dbReference>